<organism evidence="1 2">
    <name type="scientific">Clunio marinus</name>
    <dbReference type="NCBI Taxonomy" id="568069"/>
    <lineage>
        <taxon>Eukaryota</taxon>
        <taxon>Metazoa</taxon>
        <taxon>Ecdysozoa</taxon>
        <taxon>Arthropoda</taxon>
        <taxon>Hexapoda</taxon>
        <taxon>Insecta</taxon>
        <taxon>Pterygota</taxon>
        <taxon>Neoptera</taxon>
        <taxon>Endopterygota</taxon>
        <taxon>Diptera</taxon>
        <taxon>Nematocera</taxon>
        <taxon>Chironomoidea</taxon>
        <taxon>Chironomidae</taxon>
        <taxon>Clunio</taxon>
    </lineage>
</organism>
<accession>A0A1J1HM55</accession>
<reference evidence="1 2" key="1">
    <citation type="submission" date="2015-04" db="EMBL/GenBank/DDBJ databases">
        <authorList>
            <person name="Syromyatnikov M.Y."/>
            <person name="Popov V.N."/>
        </authorList>
    </citation>
    <scope>NUCLEOTIDE SEQUENCE [LARGE SCALE GENOMIC DNA]</scope>
</reference>
<evidence type="ECO:0000313" key="2">
    <source>
        <dbReference type="Proteomes" id="UP000183832"/>
    </source>
</evidence>
<proteinExistence type="predicted"/>
<dbReference type="Proteomes" id="UP000183832">
    <property type="component" value="Unassembled WGS sequence"/>
</dbReference>
<dbReference type="AlphaFoldDB" id="A0A1J1HM55"/>
<gene>
    <name evidence="1" type="ORF">CLUMA_CG002413</name>
</gene>
<dbReference type="EMBL" id="CVRI01000009">
    <property type="protein sequence ID" value="CRK88618.1"/>
    <property type="molecule type" value="Genomic_DNA"/>
</dbReference>
<name>A0A1J1HM55_9DIPT</name>
<protein>
    <submittedName>
        <fullName evidence="1">CLUMA_CG002413, isoform A</fullName>
    </submittedName>
</protein>
<evidence type="ECO:0000313" key="1">
    <source>
        <dbReference type="EMBL" id="CRK88618.1"/>
    </source>
</evidence>
<sequence length="115" mass="13389">MKMKAKCRVILSIFEKGIGEKRNNINSICFNLSLCCLIVLSPEKGIKKDSIARMRQFLIFIHFPSLKTDELINGNCEMIFLRQEMEHENKICDEEKASANSKYQNSKQIIKYEIL</sequence>
<keyword evidence="2" id="KW-1185">Reference proteome</keyword>